<name>A0A7J5TLY0_BIFBI</name>
<dbReference type="Pfam" id="PF00356">
    <property type="entry name" value="LacI"/>
    <property type="match status" value="1"/>
</dbReference>
<dbReference type="CDD" id="cd01392">
    <property type="entry name" value="HTH_LacI"/>
    <property type="match status" value="1"/>
</dbReference>
<dbReference type="GeneID" id="29695461"/>
<dbReference type="EMBL" id="WDOP01000011">
    <property type="protein sequence ID" value="KAB7486100.1"/>
    <property type="molecule type" value="Genomic_DNA"/>
</dbReference>
<dbReference type="InterPro" id="IPR010982">
    <property type="entry name" value="Lambda_DNA-bd_dom_sf"/>
</dbReference>
<dbReference type="PROSITE" id="PS50932">
    <property type="entry name" value="HTH_LACI_2"/>
    <property type="match status" value="1"/>
</dbReference>
<feature type="domain" description="HTH lacI-type" evidence="4">
    <location>
        <begin position="5"/>
        <end position="57"/>
    </location>
</feature>
<dbReference type="GO" id="GO:0003700">
    <property type="term" value="F:DNA-binding transcription factor activity"/>
    <property type="evidence" value="ECO:0007669"/>
    <property type="project" value="TreeGrafter"/>
</dbReference>
<protein>
    <submittedName>
        <fullName evidence="5">LacI family transcriptional regulator</fullName>
    </submittedName>
</protein>
<accession>A0A7J5TLY0</accession>
<dbReference type="GO" id="GO:0000976">
    <property type="term" value="F:transcription cis-regulatory region binding"/>
    <property type="evidence" value="ECO:0007669"/>
    <property type="project" value="TreeGrafter"/>
</dbReference>
<dbReference type="SUPFAM" id="SSF53822">
    <property type="entry name" value="Periplasmic binding protein-like I"/>
    <property type="match status" value="1"/>
</dbReference>
<evidence type="ECO:0000259" key="4">
    <source>
        <dbReference type="PROSITE" id="PS50932"/>
    </source>
</evidence>
<keyword evidence="1" id="KW-0805">Transcription regulation</keyword>
<organism evidence="5 6">
    <name type="scientific">Bifidobacterium bifidum</name>
    <dbReference type="NCBI Taxonomy" id="1681"/>
    <lineage>
        <taxon>Bacteria</taxon>
        <taxon>Bacillati</taxon>
        <taxon>Actinomycetota</taxon>
        <taxon>Actinomycetes</taxon>
        <taxon>Bifidobacteriales</taxon>
        <taxon>Bifidobacteriaceae</taxon>
        <taxon>Bifidobacterium</taxon>
    </lineage>
</organism>
<evidence type="ECO:0000256" key="3">
    <source>
        <dbReference type="ARBA" id="ARBA00023163"/>
    </source>
</evidence>
<dbReference type="InterPro" id="IPR028082">
    <property type="entry name" value="Peripla_BP_I"/>
</dbReference>
<evidence type="ECO:0000313" key="5">
    <source>
        <dbReference type="EMBL" id="KAB7486100.1"/>
    </source>
</evidence>
<dbReference type="Proteomes" id="UP000451386">
    <property type="component" value="Unassembled WGS sequence"/>
</dbReference>
<gene>
    <name evidence="5" type="ORF">GBA83_09120</name>
</gene>
<sequence>MAKKVTLHDIAIAANVADSTASKALTGTGRISAETRRRVRDIAAQFGYARPATKTRTGNGRTGLIGIVTPDRNGRFALPLLAGAERALGAHNHAALLMISQGVPALERSHINQLSAQGVDGLIIAGNTCNARHPIDPRIQNGLPTVYAYDPSDDPADCSLICDNEGAGRQAAEYLLGIGRRRIAIVGGLDFFQATIDRERGALDTLRMAGAAPLLVINDRWSEDWGERAAQLLLERDEMPDAVYCLNDEIARGMCRTLQMHGHRVPQDIAVIGHDNWDSVCVNVHPTLTSFDNELETMGRRAARHLLDAINGRPHHGVFQVESRLVIRESTDATRHDPLHGSGWRAGLE</sequence>
<proteinExistence type="predicted"/>
<dbReference type="PANTHER" id="PTHR30146:SF109">
    <property type="entry name" value="HTH-TYPE TRANSCRIPTIONAL REGULATOR GALS"/>
    <property type="match status" value="1"/>
</dbReference>
<dbReference type="Pfam" id="PF13377">
    <property type="entry name" value="Peripla_BP_3"/>
    <property type="match status" value="1"/>
</dbReference>
<keyword evidence="2" id="KW-0238">DNA-binding</keyword>
<dbReference type="Gene3D" id="3.40.50.2300">
    <property type="match status" value="2"/>
</dbReference>
<dbReference type="SMART" id="SM00354">
    <property type="entry name" value="HTH_LACI"/>
    <property type="match status" value="1"/>
</dbReference>
<dbReference type="InterPro" id="IPR000843">
    <property type="entry name" value="HTH_LacI"/>
</dbReference>
<dbReference type="AlphaFoldDB" id="A0A7J5TLY0"/>
<comment type="caution">
    <text evidence="5">The sequence shown here is derived from an EMBL/GenBank/DDBJ whole genome shotgun (WGS) entry which is preliminary data.</text>
</comment>
<dbReference type="PANTHER" id="PTHR30146">
    <property type="entry name" value="LACI-RELATED TRANSCRIPTIONAL REPRESSOR"/>
    <property type="match status" value="1"/>
</dbReference>
<dbReference type="Gene3D" id="1.10.260.40">
    <property type="entry name" value="lambda repressor-like DNA-binding domains"/>
    <property type="match status" value="1"/>
</dbReference>
<evidence type="ECO:0000256" key="2">
    <source>
        <dbReference type="ARBA" id="ARBA00023125"/>
    </source>
</evidence>
<reference evidence="5 6" key="1">
    <citation type="journal article" date="2019" name="Nat. Med.">
        <title>A library of human gut bacterial isolates paired with longitudinal multiomics data enables mechanistic microbiome research.</title>
        <authorList>
            <person name="Poyet M."/>
            <person name="Groussin M."/>
            <person name="Gibbons S.M."/>
            <person name="Avila-Pacheco J."/>
            <person name="Jiang X."/>
            <person name="Kearney S.M."/>
            <person name="Perrotta A.R."/>
            <person name="Berdy B."/>
            <person name="Zhao S."/>
            <person name="Lieberman T.D."/>
            <person name="Swanson P.K."/>
            <person name="Smith M."/>
            <person name="Roesemann S."/>
            <person name="Alexander J.E."/>
            <person name="Rich S.A."/>
            <person name="Livny J."/>
            <person name="Vlamakis H."/>
            <person name="Clish C."/>
            <person name="Bullock K."/>
            <person name="Deik A."/>
            <person name="Scott J."/>
            <person name="Pierce K.A."/>
            <person name="Xavier R.J."/>
            <person name="Alm E.J."/>
        </authorList>
    </citation>
    <scope>NUCLEOTIDE SEQUENCE [LARGE SCALE GENOMIC DNA]</scope>
    <source>
        <strain evidence="5 6">BIOML-A13</strain>
    </source>
</reference>
<dbReference type="InterPro" id="IPR046335">
    <property type="entry name" value="LacI/GalR-like_sensor"/>
</dbReference>
<dbReference type="SUPFAM" id="SSF47413">
    <property type="entry name" value="lambda repressor-like DNA-binding domains"/>
    <property type="match status" value="1"/>
</dbReference>
<dbReference type="CDD" id="cd06288">
    <property type="entry name" value="PBP1_sucrose_transcription_regulator"/>
    <property type="match status" value="1"/>
</dbReference>
<evidence type="ECO:0000313" key="6">
    <source>
        <dbReference type="Proteomes" id="UP000451386"/>
    </source>
</evidence>
<dbReference type="RefSeq" id="WP_004268852.1">
    <property type="nucleotide sequence ID" value="NZ_WDOP01000011.1"/>
</dbReference>
<evidence type="ECO:0000256" key="1">
    <source>
        <dbReference type="ARBA" id="ARBA00023015"/>
    </source>
</evidence>
<keyword evidence="3" id="KW-0804">Transcription</keyword>